<organism evidence="3 5">
    <name type="scientific">Trichoplusia ni</name>
    <name type="common">Cabbage looper</name>
    <dbReference type="NCBI Taxonomy" id="7111"/>
    <lineage>
        <taxon>Eukaryota</taxon>
        <taxon>Metazoa</taxon>
        <taxon>Ecdysozoa</taxon>
        <taxon>Arthropoda</taxon>
        <taxon>Hexapoda</taxon>
        <taxon>Insecta</taxon>
        <taxon>Pterygota</taxon>
        <taxon>Neoptera</taxon>
        <taxon>Endopterygota</taxon>
        <taxon>Lepidoptera</taxon>
        <taxon>Glossata</taxon>
        <taxon>Ditrysia</taxon>
        <taxon>Noctuoidea</taxon>
        <taxon>Noctuidae</taxon>
        <taxon>Plusiinae</taxon>
        <taxon>Trichoplusia</taxon>
    </lineage>
</organism>
<keyword evidence="3" id="KW-1185">Reference proteome</keyword>
<dbReference type="AlphaFoldDB" id="A0A7E5WXB7"/>
<dbReference type="SUPFAM" id="SSF100895">
    <property type="entry name" value="Kazal-type serine protease inhibitors"/>
    <property type="match status" value="1"/>
</dbReference>
<feature type="domain" description="Kazal-like" evidence="2">
    <location>
        <begin position="23"/>
        <end position="69"/>
    </location>
</feature>
<proteinExistence type="predicted"/>
<dbReference type="OrthoDB" id="328123at2759"/>
<evidence type="ECO:0000259" key="2">
    <source>
        <dbReference type="PROSITE" id="PS51465"/>
    </source>
</evidence>
<dbReference type="KEGG" id="tnl:113506295"/>
<dbReference type="GO" id="GO:0004867">
    <property type="term" value="F:serine-type endopeptidase inhibitor activity"/>
    <property type="evidence" value="ECO:0007669"/>
    <property type="project" value="UniProtKB-KW"/>
</dbReference>
<dbReference type="InterPro" id="IPR002350">
    <property type="entry name" value="Kazal_dom"/>
</dbReference>
<dbReference type="KEGG" id="tnl:113497707"/>
<dbReference type="Pfam" id="PF00050">
    <property type="entry name" value="Kazal_1"/>
    <property type="match status" value="1"/>
</dbReference>
<dbReference type="RefSeq" id="XP_026744937.1">
    <property type="nucleotide sequence ID" value="XM_026889136.1"/>
</dbReference>
<feature type="chain" id="PRO_5044656695" evidence="1">
    <location>
        <begin position="16"/>
        <end position="76"/>
    </location>
</feature>
<dbReference type="InterPro" id="IPR036058">
    <property type="entry name" value="Kazal_dom_sf"/>
</dbReference>
<feature type="signal peptide" evidence="1">
    <location>
        <begin position="1"/>
        <end position="15"/>
    </location>
</feature>
<keyword evidence="4 5" id="KW-0646">Protease inhibitor</keyword>
<dbReference type="GeneID" id="113506295"/>
<protein>
    <submittedName>
        <fullName evidence="4 5">Serine protease inhibitor Kazal-type 1-like</fullName>
    </submittedName>
</protein>
<name>A0A7E5WXB7_TRINI</name>
<dbReference type="RefSeq" id="XP_026733195.1">
    <property type="nucleotide sequence ID" value="XM_026877394.1"/>
</dbReference>
<accession>A0A7E5WXB7</accession>
<evidence type="ECO:0000313" key="5">
    <source>
        <dbReference type="RefSeq" id="XP_026744937.1"/>
    </source>
</evidence>
<dbReference type="Proteomes" id="UP000322000">
    <property type="component" value="Chromosome 9"/>
</dbReference>
<dbReference type="Gene3D" id="3.30.60.30">
    <property type="match status" value="1"/>
</dbReference>
<reference evidence="4 5" key="1">
    <citation type="submission" date="2025-04" db="UniProtKB">
        <authorList>
            <consortium name="RefSeq"/>
        </authorList>
    </citation>
    <scope>IDENTIFICATION</scope>
</reference>
<keyword evidence="1" id="KW-0732">Signal</keyword>
<dbReference type="PROSITE" id="PS51465">
    <property type="entry name" value="KAZAL_2"/>
    <property type="match status" value="1"/>
</dbReference>
<gene>
    <name evidence="5" type="primary">LOC113506295</name>
    <name evidence="4" type="synonym">LOC113497707</name>
</gene>
<evidence type="ECO:0000313" key="4">
    <source>
        <dbReference type="RefSeq" id="XP_026733195.1"/>
    </source>
</evidence>
<sequence>MKYLAVLFLVSMATAAPLNGKGTDFFSVCSTCTGSFSPVCGSDGRTYWNQQCALCFNPDMTFSNGFCPRLDLELEG</sequence>
<keyword evidence="4 5" id="KW-0722">Serine protease inhibitor</keyword>
<evidence type="ECO:0000313" key="3">
    <source>
        <dbReference type="Proteomes" id="UP000322000"/>
    </source>
</evidence>
<evidence type="ECO:0000256" key="1">
    <source>
        <dbReference type="SAM" id="SignalP"/>
    </source>
</evidence>